<dbReference type="PANTHER" id="PTHR12526:SF630">
    <property type="entry name" value="GLYCOSYLTRANSFERASE"/>
    <property type="match status" value="1"/>
</dbReference>
<dbReference type="SUPFAM" id="SSF53756">
    <property type="entry name" value="UDP-Glycosyltransferase/glycogen phosphorylase"/>
    <property type="match status" value="1"/>
</dbReference>
<evidence type="ECO:0000313" key="4">
    <source>
        <dbReference type="Proteomes" id="UP000285310"/>
    </source>
</evidence>
<sequence length="356" mass="39769">MTIIHVISEPNGGGAELLVRELNSRLNAEGVVSRVVYLTNPRRLPLLDNEYELGLTTPRDLRAGILLRQFILRSFDRDLVIHSHLTYPLYYVAVLPWPKRVRLVHTEHNTHNRRRDIALLRPIERRIYARFDAIVCISDGVHDTLANWIGTGLDRERLVTIPNGARLFAMRAGEALQADECGLTIISIGSLSRQKGFDISLAAVAKARSLVRRYIIVGEGNDRHLLEARVRDLGLADVVDMVGWQDNIGDWLGYADLMLIPSRWEGFGLVAIEALSTGLPIVASDVSGLGDILRGCEAVDLVSPVEPEVIAKAIERFAQRDDEQIRHLRSKARSHAEIYSLGSMADAYANLYETLT</sequence>
<evidence type="ECO:0008006" key="5">
    <source>
        <dbReference type="Google" id="ProtNLM"/>
    </source>
</evidence>
<dbReference type="Proteomes" id="UP000285310">
    <property type="component" value="Unassembled WGS sequence"/>
</dbReference>
<proteinExistence type="predicted"/>
<gene>
    <name evidence="3" type="ORF">SAJA_11385</name>
</gene>
<evidence type="ECO:0000259" key="2">
    <source>
        <dbReference type="Pfam" id="PF13439"/>
    </source>
</evidence>
<dbReference type="Pfam" id="PF00534">
    <property type="entry name" value="Glycos_transf_1"/>
    <property type="match status" value="1"/>
</dbReference>
<evidence type="ECO:0000313" key="3">
    <source>
        <dbReference type="EMBL" id="ROO26366.1"/>
    </source>
</evidence>
<comment type="caution">
    <text evidence="3">The sequence shown here is derived from an EMBL/GenBank/DDBJ whole genome shotgun (WGS) entry which is preliminary data.</text>
</comment>
<dbReference type="AlphaFoldDB" id="A0A423PL94"/>
<evidence type="ECO:0000259" key="1">
    <source>
        <dbReference type="Pfam" id="PF00534"/>
    </source>
</evidence>
<protein>
    <recommendedName>
        <fullName evidence="5">Glycosyl transferase</fullName>
    </recommendedName>
</protein>
<name>A0A423PL94_9GAMM</name>
<keyword evidence="4" id="KW-1185">Reference proteome</keyword>
<dbReference type="InterPro" id="IPR028098">
    <property type="entry name" value="Glyco_trans_4-like_N"/>
</dbReference>
<dbReference type="Pfam" id="PF13439">
    <property type="entry name" value="Glyco_transf_4"/>
    <property type="match status" value="1"/>
</dbReference>
<dbReference type="FunCoup" id="A0A423PL94">
    <property type="interactions" value="252"/>
</dbReference>
<dbReference type="PANTHER" id="PTHR12526">
    <property type="entry name" value="GLYCOSYLTRANSFERASE"/>
    <property type="match status" value="1"/>
</dbReference>
<dbReference type="RefSeq" id="WP_123658761.1">
    <property type="nucleotide sequence ID" value="NZ_AYKG01000036.1"/>
</dbReference>
<accession>A0A423PL94</accession>
<reference evidence="3 4" key="1">
    <citation type="submission" date="2013-10" db="EMBL/GenBank/DDBJ databases">
        <title>Salinisphaera japonica YTM-1 Genome Sequencing.</title>
        <authorList>
            <person name="Lai Q."/>
            <person name="Li C."/>
            <person name="Shao Z."/>
        </authorList>
    </citation>
    <scope>NUCLEOTIDE SEQUENCE [LARGE SCALE GENOMIC DNA]</scope>
    <source>
        <strain evidence="3 4">YTM-1</strain>
    </source>
</reference>
<feature type="domain" description="Glycosyl transferase family 1" evidence="1">
    <location>
        <begin position="182"/>
        <end position="333"/>
    </location>
</feature>
<dbReference type="OrthoDB" id="8523124at2"/>
<organism evidence="3 4">
    <name type="scientific">Salinisphaera japonica YTM-1</name>
    <dbReference type="NCBI Taxonomy" id="1209778"/>
    <lineage>
        <taxon>Bacteria</taxon>
        <taxon>Pseudomonadati</taxon>
        <taxon>Pseudomonadota</taxon>
        <taxon>Gammaproteobacteria</taxon>
        <taxon>Salinisphaerales</taxon>
        <taxon>Salinisphaeraceae</taxon>
        <taxon>Salinisphaera</taxon>
    </lineage>
</organism>
<dbReference type="CDD" id="cd03811">
    <property type="entry name" value="GT4_GT28_WabH-like"/>
    <property type="match status" value="1"/>
</dbReference>
<dbReference type="EMBL" id="AYKG01000036">
    <property type="protein sequence ID" value="ROO26366.1"/>
    <property type="molecule type" value="Genomic_DNA"/>
</dbReference>
<feature type="domain" description="Glycosyltransferase subfamily 4-like N-terminal" evidence="2">
    <location>
        <begin position="13"/>
        <end position="164"/>
    </location>
</feature>
<dbReference type="InParanoid" id="A0A423PL94"/>
<dbReference type="GO" id="GO:1901135">
    <property type="term" value="P:carbohydrate derivative metabolic process"/>
    <property type="evidence" value="ECO:0007669"/>
    <property type="project" value="UniProtKB-ARBA"/>
</dbReference>
<dbReference type="InterPro" id="IPR001296">
    <property type="entry name" value="Glyco_trans_1"/>
</dbReference>
<dbReference type="Gene3D" id="3.40.50.2000">
    <property type="entry name" value="Glycogen Phosphorylase B"/>
    <property type="match status" value="2"/>
</dbReference>
<dbReference type="GO" id="GO:0016757">
    <property type="term" value="F:glycosyltransferase activity"/>
    <property type="evidence" value="ECO:0007669"/>
    <property type="project" value="InterPro"/>
</dbReference>